<reference evidence="2" key="1">
    <citation type="submission" date="2020-08" db="EMBL/GenBank/DDBJ databases">
        <title>Genome public.</title>
        <authorList>
            <person name="Liu C."/>
            <person name="Sun Q."/>
        </authorList>
    </citation>
    <scope>NUCLEOTIDE SEQUENCE</scope>
    <source>
        <strain evidence="2">NSJ-68</strain>
    </source>
</reference>
<keyword evidence="1" id="KW-0446">Lipid-binding</keyword>
<comment type="caution">
    <text evidence="2">The sequence shown here is derived from an EMBL/GenBank/DDBJ whole genome shotgun (WGS) entry which is preliminary data.</text>
</comment>
<dbReference type="Gene3D" id="3.30.1180.10">
    <property type="match status" value="1"/>
</dbReference>
<dbReference type="Gene3D" id="3.40.50.10170">
    <property type="match status" value="1"/>
</dbReference>
<dbReference type="Proteomes" id="UP000649345">
    <property type="component" value="Unassembled WGS sequence"/>
</dbReference>
<dbReference type="InterPro" id="IPR003797">
    <property type="entry name" value="DegV"/>
</dbReference>
<dbReference type="Pfam" id="PF02645">
    <property type="entry name" value="DegV"/>
    <property type="match status" value="1"/>
</dbReference>
<sequence length="279" mass="30211">MIKILVDSSSDLTKEEAEEKGYLFVPIGISLEGKEYEDGVDLTKDEFYDLLVNGETFPKTSQPSPQVFLDLFEQAKKDGDEIVAILLSSALSGTYQSAVLARQMADYEGIHLIDSLTATGVIRVLADYAKGLADQGRSAAEVAALTEVFRSRVHVIAMMDTLEFLQKGGRIGKAAAMLGELARLKPLITLTEEGGVGVIGKTIGKNKAMSAMLKWLDERRLDEEFPRYSVFTSGTENCGQFEEKLAKHGITTVGRLQLGAAIGTHIGPGAFGIVYVEKA</sequence>
<keyword evidence="3" id="KW-1185">Reference proteome</keyword>
<dbReference type="InterPro" id="IPR050270">
    <property type="entry name" value="DegV_domain_contain"/>
</dbReference>
<dbReference type="PANTHER" id="PTHR33434">
    <property type="entry name" value="DEGV DOMAIN-CONTAINING PROTEIN DR_1986-RELATED"/>
    <property type="match status" value="1"/>
</dbReference>
<accession>A0A923LDZ4</accession>
<name>A0A923LDZ4_9FIRM</name>
<proteinExistence type="predicted"/>
<dbReference type="InterPro" id="IPR043168">
    <property type="entry name" value="DegV_C"/>
</dbReference>
<dbReference type="PROSITE" id="PS51482">
    <property type="entry name" value="DEGV"/>
    <property type="match status" value="1"/>
</dbReference>
<evidence type="ECO:0000256" key="1">
    <source>
        <dbReference type="ARBA" id="ARBA00023121"/>
    </source>
</evidence>
<dbReference type="GO" id="GO:0008289">
    <property type="term" value="F:lipid binding"/>
    <property type="evidence" value="ECO:0007669"/>
    <property type="project" value="UniProtKB-KW"/>
</dbReference>
<dbReference type="RefSeq" id="WP_186873862.1">
    <property type="nucleotide sequence ID" value="NZ_JACOOR010000009.1"/>
</dbReference>
<evidence type="ECO:0000313" key="3">
    <source>
        <dbReference type="Proteomes" id="UP000649345"/>
    </source>
</evidence>
<dbReference type="AlphaFoldDB" id="A0A923LDZ4"/>
<gene>
    <name evidence="2" type="ORF">H8S44_14225</name>
</gene>
<dbReference type="PANTHER" id="PTHR33434:SF2">
    <property type="entry name" value="FATTY ACID-BINDING PROTEIN TM_1468"/>
    <property type="match status" value="1"/>
</dbReference>
<evidence type="ECO:0000313" key="2">
    <source>
        <dbReference type="EMBL" id="MBC5660915.1"/>
    </source>
</evidence>
<dbReference type="SUPFAM" id="SSF82549">
    <property type="entry name" value="DAK1/DegV-like"/>
    <property type="match status" value="1"/>
</dbReference>
<protein>
    <submittedName>
        <fullName evidence="2">DegV family protein</fullName>
    </submittedName>
</protein>
<dbReference type="NCBIfam" id="TIGR00762">
    <property type="entry name" value="DegV"/>
    <property type="match status" value="1"/>
</dbReference>
<dbReference type="EMBL" id="JACOOR010000009">
    <property type="protein sequence ID" value="MBC5660915.1"/>
    <property type="molecule type" value="Genomic_DNA"/>
</dbReference>
<organism evidence="2 3">
    <name type="scientific">Anaerosacchariphilus hominis</name>
    <dbReference type="NCBI Taxonomy" id="2763017"/>
    <lineage>
        <taxon>Bacteria</taxon>
        <taxon>Bacillati</taxon>
        <taxon>Bacillota</taxon>
        <taxon>Clostridia</taxon>
        <taxon>Lachnospirales</taxon>
        <taxon>Lachnospiraceae</taxon>
        <taxon>Anaerosacchariphilus</taxon>
    </lineage>
</organism>